<dbReference type="InterPro" id="IPR029058">
    <property type="entry name" value="AB_hydrolase_fold"/>
</dbReference>
<dbReference type="EMBL" id="CP002042">
    <property type="protein sequence ID" value="ADH62143.1"/>
    <property type="molecule type" value="Genomic_DNA"/>
</dbReference>
<evidence type="ECO:0000259" key="1">
    <source>
        <dbReference type="Pfam" id="PF12697"/>
    </source>
</evidence>
<dbReference type="Proteomes" id="UP000001916">
    <property type="component" value="Chromosome"/>
</dbReference>
<dbReference type="AlphaFoldDB" id="D7BGY9"/>
<dbReference type="PANTHER" id="PTHR43689:SF8">
    <property type="entry name" value="ALPHA_BETA-HYDROLASES SUPERFAMILY PROTEIN"/>
    <property type="match status" value="1"/>
</dbReference>
<dbReference type="STRING" id="526227.Mesil_0199"/>
<dbReference type="eggNOG" id="COG0596">
    <property type="taxonomic scope" value="Bacteria"/>
</dbReference>
<dbReference type="RefSeq" id="WP_013156750.1">
    <property type="nucleotide sequence ID" value="NC_014212.1"/>
</dbReference>
<evidence type="ECO:0000313" key="2">
    <source>
        <dbReference type="EMBL" id="ADH62143.1"/>
    </source>
</evidence>
<dbReference type="HOGENOM" id="CLU_020336_13_2_0"/>
<dbReference type="Gene3D" id="3.40.50.1820">
    <property type="entry name" value="alpha/beta hydrolase"/>
    <property type="match status" value="1"/>
</dbReference>
<keyword evidence="2" id="KW-0378">Hydrolase</keyword>
<reference evidence="2 3" key="1">
    <citation type="journal article" date="2010" name="Stand. Genomic Sci.">
        <title>Complete genome sequence of Meiothermus silvanus type strain (VI-R2).</title>
        <authorList>
            <person name="Sikorski J."/>
            <person name="Tindall B.J."/>
            <person name="Lowry S."/>
            <person name="Lucas S."/>
            <person name="Nolan M."/>
            <person name="Copeland A."/>
            <person name="Glavina Del Rio T."/>
            <person name="Tice H."/>
            <person name="Cheng J.F."/>
            <person name="Han C."/>
            <person name="Pitluck S."/>
            <person name="Liolios K."/>
            <person name="Ivanova N."/>
            <person name="Mavromatis K."/>
            <person name="Mikhailova N."/>
            <person name="Pati A."/>
            <person name="Goodwin L."/>
            <person name="Chen A."/>
            <person name="Palaniappan K."/>
            <person name="Land M."/>
            <person name="Hauser L."/>
            <person name="Chang Y.J."/>
            <person name="Jeffries C.D."/>
            <person name="Rohde M."/>
            <person name="Goker M."/>
            <person name="Woyke T."/>
            <person name="Bristow J."/>
            <person name="Eisen J.A."/>
            <person name="Markowitz V."/>
            <person name="Hugenholtz P."/>
            <person name="Kyrpides N.C."/>
            <person name="Klenk H.P."/>
            <person name="Lapidus A."/>
        </authorList>
    </citation>
    <scope>NUCLEOTIDE SEQUENCE [LARGE SCALE GENOMIC DNA]</scope>
    <source>
        <strain evidence="3">ATCC 700542 / DSM 9946 / VI-R2</strain>
    </source>
</reference>
<dbReference type="KEGG" id="msv:Mesil_0199"/>
<dbReference type="InterPro" id="IPR000073">
    <property type="entry name" value="AB_hydrolase_1"/>
</dbReference>
<feature type="domain" description="AB hydrolase-1" evidence="1">
    <location>
        <begin position="26"/>
        <end position="233"/>
    </location>
</feature>
<protein>
    <submittedName>
        <fullName evidence="2">Alpha/beta hydrolase fold protein</fullName>
    </submittedName>
</protein>
<organism evidence="2 3">
    <name type="scientific">Allomeiothermus silvanus (strain ATCC 700542 / DSM 9946 / NBRC 106475 / NCIMB 13440 / VI-R2)</name>
    <name type="common">Thermus silvanus</name>
    <dbReference type="NCBI Taxonomy" id="526227"/>
    <lineage>
        <taxon>Bacteria</taxon>
        <taxon>Thermotogati</taxon>
        <taxon>Deinococcota</taxon>
        <taxon>Deinococci</taxon>
        <taxon>Thermales</taxon>
        <taxon>Thermaceae</taxon>
        <taxon>Allomeiothermus</taxon>
    </lineage>
</organism>
<dbReference type="PANTHER" id="PTHR43689">
    <property type="entry name" value="HYDROLASE"/>
    <property type="match status" value="1"/>
</dbReference>
<gene>
    <name evidence="2" type="ordered locus">Mesil_0199</name>
</gene>
<proteinExistence type="predicted"/>
<accession>D7BGY9</accession>
<dbReference type="Pfam" id="PF12697">
    <property type="entry name" value="Abhydrolase_6"/>
    <property type="match status" value="1"/>
</dbReference>
<sequence length="254" mass="28070">MGVIHKVFHKGQLRLHYTEAGSGPPVVLIHGLSGSRLWWRKNLPALSQEFRVYTVDLVGFGESRRQRILPLVESAALLADWMHRLELREPRLVGHSMGAHIALHVVTLGQARIAALVLVAASALVRGAWWKLAARLPRAGLNGALDFLPTLAFDALRAGPRNLLWATQEILRDDPGTRLAEVRVPTLLVWGERDVIVPRELGEQLLGFIPGSRLVVIPGAGHNVMYDRPQDFNHTVIPFVRDPAGTLALPNGER</sequence>
<dbReference type="GO" id="GO:0016787">
    <property type="term" value="F:hydrolase activity"/>
    <property type="evidence" value="ECO:0007669"/>
    <property type="project" value="UniProtKB-KW"/>
</dbReference>
<name>D7BGY9_ALLS1</name>
<evidence type="ECO:0000313" key="3">
    <source>
        <dbReference type="Proteomes" id="UP000001916"/>
    </source>
</evidence>
<dbReference type="PRINTS" id="PR00111">
    <property type="entry name" value="ABHYDROLASE"/>
</dbReference>
<keyword evidence="3" id="KW-1185">Reference proteome</keyword>
<dbReference type="SUPFAM" id="SSF53474">
    <property type="entry name" value="alpha/beta-Hydrolases"/>
    <property type="match status" value="1"/>
</dbReference>